<gene>
    <name evidence="1" type="ORF">AK812_SmicGene46433</name>
</gene>
<protein>
    <submittedName>
        <fullName evidence="1">Uncharacterized protein</fullName>
    </submittedName>
</protein>
<dbReference type="EMBL" id="LSRX01004235">
    <property type="protein sequence ID" value="OLP74122.1"/>
    <property type="molecule type" value="Genomic_DNA"/>
</dbReference>
<reference evidence="1 2" key="1">
    <citation type="submission" date="2016-02" db="EMBL/GenBank/DDBJ databases">
        <title>Genome analysis of coral dinoflagellate symbionts highlights evolutionary adaptations to a symbiotic lifestyle.</title>
        <authorList>
            <person name="Aranda M."/>
            <person name="Li Y."/>
            <person name="Liew Y.J."/>
            <person name="Baumgarten S."/>
            <person name="Simakov O."/>
            <person name="Wilson M."/>
            <person name="Piel J."/>
            <person name="Ashoor H."/>
            <person name="Bougouffa S."/>
            <person name="Bajic V.B."/>
            <person name="Ryu T."/>
            <person name="Ravasi T."/>
            <person name="Bayer T."/>
            <person name="Micklem G."/>
            <person name="Kim H."/>
            <person name="Bhak J."/>
            <person name="Lajeunesse T.C."/>
            <person name="Voolstra C.R."/>
        </authorList>
    </citation>
    <scope>NUCLEOTIDE SEQUENCE [LARGE SCALE GENOMIC DNA]</scope>
    <source>
        <strain evidence="1 2">CCMP2467</strain>
    </source>
</reference>
<feature type="non-terminal residue" evidence="1">
    <location>
        <position position="1"/>
    </location>
</feature>
<sequence>STRPHPPPHRSARRRMGAPTWRFMRSYPWAY</sequence>
<comment type="caution">
    <text evidence="1">The sequence shown here is derived from an EMBL/GenBank/DDBJ whole genome shotgun (WGS) entry which is preliminary data.</text>
</comment>
<feature type="non-terminal residue" evidence="1">
    <location>
        <position position="31"/>
    </location>
</feature>
<dbReference type="AlphaFoldDB" id="A0A1Q9BTY9"/>
<organism evidence="1 2">
    <name type="scientific">Symbiodinium microadriaticum</name>
    <name type="common">Dinoflagellate</name>
    <name type="synonym">Zooxanthella microadriatica</name>
    <dbReference type="NCBI Taxonomy" id="2951"/>
    <lineage>
        <taxon>Eukaryota</taxon>
        <taxon>Sar</taxon>
        <taxon>Alveolata</taxon>
        <taxon>Dinophyceae</taxon>
        <taxon>Suessiales</taxon>
        <taxon>Symbiodiniaceae</taxon>
        <taxon>Symbiodinium</taxon>
    </lineage>
</organism>
<keyword evidence="2" id="KW-1185">Reference proteome</keyword>
<evidence type="ECO:0000313" key="1">
    <source>
        <dbReference type="EMBL" id="OLP74122.1"/>
    </source>
</evidence>
<accession>A0A1Q9BTY9</accession>
<evidence type="ECO:0000313" key="2">
    <source>
        <dbReference type="Proteomes" id="UP000186817"/>
    </source>
</evidence>
<proteinExistence type="predicted"/>
<dbReference type="Proteomes" id="UP000186817">
    <property type="component" value="Unassembled WGS sequence"/>
</dbReference>
<name>A0A1Q9BTY9_SYMMI</name>